<evidence type="ECO:0000313" key="1">
    <source>
        <dbReference type="EMBL" id="RDS60451.1"/>
    </source>
</evidence>
<proteinExistence type="predicted"/>
<keyword evidence="2" id="KW-1185">Reference proteome</keyword>
<comment type="caution">
    <text evidence="1">The sequence shown here is derived from an EMBL/GenBank/DDBJ whole genome shotgun (WGS) entry which is preliminary data.</text>
</comment>
<sequence>MRVYYYFRDHSGWFKENYTMDGKLYWTHTNNLREAFRVDSKWPIKYQVSKQLAGYYYWVELRNQYQRLI</sequence>
<accession>A0ABX9I6Y8</accession>
<name>A0ABX9I6Y8_9LACO</name>
<protein>
    <submittedName>
        <fullName evidence="1">Uncharacterized protein</fullName>
    </submittedName>
</protein>
<reference evidence="1 2" key="1">
    <citation type="submission" date="2018-07" db="EMBL/GenBank/DDBJ databases">
        <title>Genome-based reclassification of Weissella jogaejeotgali as Weissella thailandensis.</title>
        <authorList>
            <person name="Chun J."/>
            <person name="Kim B.-Y."/>
            <person name="Kwak M.-J."/>
        </authorList>
    </citation>
    <scope>NUCLEOTIDE SEQUENCE [LARGE SCALE GENOMIC DNA]</scope>
    <source>
        <strain evidence="1 2">KCTC 3751</strain>
    </source>
</reference>
<evidence type="ECO:0000313" key="2">
    <source>
        <dbReference type="Proteomes" id="UP000254492"/>
    </source>
</evidence>
<dbReference type="Proteomes" id="UP000254492">
    <property type="component" value="Unassembled WGS sequence"/>
</dbReference>
<organism evidence="1 2">
    <name type="scientific">Weissella thailandensis</name>
    <dbReference type="NCBI Taxonomy" id="89061"/>
    <lineage>
        <taxon>Bacteria</taxon>
        <taxon>Bacillati</taxon>
        <taxon>Bacillota</taxon>
        <taxon>Bacilli</taxon>
        <taxon>Lactobacillales</taxon>
        <taxon>Lactobacillaceae</taxon>
        <taxon>Weissella</taxon>
    </lineage>
</organism>
<dbReference type="EMBL" id="QRAY01000001">
    <property type="protein sequence ID" value="RDS60451.1"/>
    <property type="molecule type" value="Genomic_DNA"/>
</dbReference>
<gene>
    <name evidence="1" type="ORF">DWV05_00675</name>
</gene>